<feature type="compositionally biased region" description="Polar residues" evidence="1">
    <location>
        <begin position="991"/>
        <end position="1012"/>
    </location>
</feature>
<feature type="region of interest" description="Disordered" evidence="1">
    <location>
        <begin position="309"/>
        <end position="360"/>
    </location>
</feature>
<feature type="compositionally biased region" description="Basic and acidic residues" evidence="1">
    <location>
        <begin position="309"/>
        <end position="319"/>
    </location>
</feature>
<dbReference type="Proteomes" id="UP000243797">
    <property type="component" value="Unassembled WGS sequence"/>
</dbReference>
<comment type="caution">
    <text evidence="4">The sequence shown here is derived from an EMBL/GenBank/DDBJ whole genome shotgun (WGS) entry which is preliminary data.</text>
</comment>
<feature type="compositionally biased region" description="Polar residues" evidence="1">
    <location>
        <begin position="220"/>
        <end position="229"/>
    </location>
</feature>
<evidence type="ECO:0000313" key="5">
    <source>
        <dbReference type="Proteomes" id="UP000243797"/>
    </source>
</evidence>
<evidence type="ECO:0000256" key="2">
    <source>
        <dbReference type="SAM" id="Phobius"/>
    </source>
</evidence>
<feature type="compositionally biased region" description="Basic and acidic residues" evidence="1">
    <location>
        <begin position="339"/>
        <end position="360"/>
    </location>
</feature>
<feature type="region of interest" description="Disordered" evidence="1">
    <location>
        <begin position="748"/>
        <end position="1180"/>
    </location>
</feature>
<feature type="transmembrane region" description="Helical" evidence="2">
    <location>
        <begin position="33"/>
        <end position="62"/>
    </location>
</feature>
<keyword evidence="2" id="KW-1133">Transmembrane helix</keyword>
<feature type="compositionally biased region" description="Polar residues" evidence="1">
    <location>
        <begin position="681"/>
        <end position="691"/>
    </location>
</feature>
<dbReference type="AlphaFoldDB" id="A0A2K1QWP3"/>
<feature type="compositionally biased region" description="Polar residues" evidence="1">
    <location>
        <begin position="826"/>
        <end position="842"/>
    </location>
</feature>
<dbReference type="CDD" id="cd00063">
    <property type="entry name" value="FN3"/>
    <property type="match status" value="1"/>
</dbReference>
<keyword evidence="2" id="KW-0472">Membrane</keyword>
<dbReference type="EMBL" id="NKHZ01000031">
    <property type="protein sequence ID" value="PNS19474.1"/>
    <property type="molecule type" value="Genomic_DNA"/>
</dbReference>
<reference evidence="4 5" key="1">
    <citation type="submission" date="2017-06" db="EMBL/GenBank/DDBJ databases">
        <title>Draft genome sequence of a variant of Elsinoe murrayae.</title>
        <authorList>
            <person name="Cheng Q."/>
        </authorList>
    </citation>
    <scope>NUCLEOTIDE SEQUENCE [LARGE SCALE GENOMIC DNA]</scope>
    <source>
        <strain evidence="4 5">CQ-2017a</strain>
    </source>
</reference>
<feature type="region of interest" description="Disordered" evidence="1">
    <location>
        <begin position="610"/>
        <end position="724"/>
    </location>
</feature>
<organism evidence="4 5">
    <name type="scientific">Sphaceloma murrayae</name>
    <dbReference type="NCBI Taxonomy" id="2082308"/>
    <lineage>
        <taxon>Eukaryota</taxon>
        <taxon>Fungi</taxon>
        <taxon>Dikarya</taxon>
        <taxon>Ascomycota</taxon>
        <taxon>Pezizomycotina</taxon>
        <taxon>Dothideomycetes</taxon>
        <taxon>Dothideomycetidae</taxon>
        <taxon>Myriangiales</taxon>
        <taxon>Elsinoaceae</taxon>
        <taxon>Sphaceloma</taxon>
    </lineage>
</organism>
<feature type="domain" description="Fibronectin type-III" evidence="3">
    <location>
        <begin position="83"/>
        <end position="171"/>
    </location>
</feature>
<accession>A0A2K1QWP3</accession>
<dbReference type="PROSITE" id="PS50853">
    <property type="entry name" value="FN3"/>
    <property type="match status" value="1"/>
</dbReference>
<dbReference type="PANTHER" id="PTHR45615">
    <property type="entry name" value="MYOSIN HEAVY CHAIN, NON-MUSCLE"/>
    <property type="match status" value="1"/>
</dbReference>
<feature type="compositionally biased region" description="Basic and acidic residues" evidence="1">
    <location>
        <begin position="971"/>
        <end position="990"/>
    </location>
</feature>
<keyword evidence="5" id="KW-1185">Reference proteome</keyword>
<feature type="compositionally biased region" description="Gly residues" evidence="1">
    <location>
        <begin position="814"/>
        <end position="823"/>
    </location>
</feature>
<feature type="region of interest" description="Disordered" evidence="1">
    <location>
        <begin position="208"/>
        <end position="233"/>
    </location>
</feature>
<dbReference type="OrthoDB" id="5572782at2759"/>
<dbReference type="PANTHER" id="PTHR45615:SF80">
    <property type="entry name" value="GRIP DOMAIN-CONTAINING PROTEIN"/>
    <property type="match status" value="1"/>
</dbReference>
<feature type="compositionally biased region" description="Polar residues" evidence="1">
    <location>
        <begin position="1034"/>
        <end position="1049"/>
    </location>
</feature>
<dbReference type="SMART" id="SM00060">
    <property type="entry name" value="FN3"/>
    <property type="match status" value="1"/>
</dbReference>
<evidence type="ECO:0000313" key="4">
    <source>
        <dbReference type="EMBL" id="PNS19474.1"/>
    </source>
</evidence>
<dbReference type="InterPro" id="IPR003961">
    <property type="entry name" value="FN3_dom"/>
</dbReference>
<dbReference type="InParanoid" id="A0A2K1QWP3"/>
<dbReference type="STRING" id="2082308.A0A2K1QWP3"/>
<dbReference type="Gene3D" id="2.60.40.10">
    <property type="entry name" value="Immunoglobulins"/>
    <property type="match status" value="1"/>
</dbReference>
<feature type="compositionally biased region" description="Basic and acidic residues" evidence="1">
    <location>
        <begin position="695"/>
        <end position="705"/>
    </location>
</feature>
<evidence type="ECO:0000259" key="3">
    <source>
        <dbReference type="PROSITE" id="PS50853"/>
    </source>
</evidence>
<protein>
    <recommendedName>
        <fullName evidence="3">Fibronectin type-III domain-containing protein</fullName>
    </recommendedName>
</protein>
<gene>
    <name evidence="4" type="ORF">CAC42_7318</name>
</gene>
<dbReference type="InterPro" id="IPR013783">
    <property type="entry name" value="Ig-like_fold"/>
</dbReference>
<feature type="compositionally biased region" description="Low complexity" evidence="1">
    <location>
        <begin position="664"/>
        <end position="679"/>
    </location>
</feature>
<evidence type="ECO:0000256" key="1">
    <source>
        <dbReference type="SAM" id="MobiDB-lite"/>
    </source>
</evidence>
<feature type="compositionally biased region" description="Basic and acidic residues" evidence="1">
    <location>
        <begin position="1123"/>
        <end position="1142"/>
    </location>
</feature>
<proteinExistence type="predicted"/>
<dbReference type="SUPFAM" id="SSF49265">
    <property type="entry name" value="Fibronectin type III"/>
    <property type="match status" value="1"/>
</dbReference>
<keyword evidence="2" id="KW-0812">Transmembrane</keyword>
<name>A0A2K1QWP3_9PEZI</name>
<dbReference type="InterPro" id="IPR036116">
    <property type="entry name" value="FN3_sf"/>
</dbReference>
<dbReference type="Pfam" id="PF00041">
    <property type="entry name" value="fn3"/>
    <property type="match status" value="1"/>
</dbReference>
<feature type="compositionally biased region" description="Polar residues" evidence="1">
    <location>
        <begin position="1057"/>
        <end position="1071"/>
    </location>
</feature>
<feature type="region of interest" description="Disordered" evidence="1">
    <location>
        <begin position="420"/>
        <end position="446"/>
    </location>
</feature>
<sequence>MAFPINTTEPHWLTLSELLPDPSTRPGFLITQIVLALDAVWIFLGSFSSLACVAASAAWLIYRVARVAFKPLDELVTHLGFDVPQGPRIDLAAVRADGVTLHWKPADDRKTSTRYEVQINGMTRGKVSQVESSLVISNLIPDHNYVFRIVAINSHDFKAASEPIRVRTKPAISNDFYGSAQAAAEPRDGATLPPGPIITPFKTLPDSLASPTSAPLMARETSNGPSTIKRTIMPRRPSPATFINEMHATSAEDFLASPGLEGTQQQLTERLEEIGKEIAEAERQILEEEQESEQNKNEHTKERDDLRAALKEKDNASKDLRKKVSAAERENTAMQNRKAAHERQLQQKISEKQKVKDDTERWIHETKEMHTYVEDCGTKKVGLLADLEQEKQELQVRIDEELQTLRQLEDEVKDKLQEVKKLEREKSSSPASGDDQQDYHTEQDEEDRVFEEHMAHMEEEYRQSHMQLEEAKLFCDAAFRSMQEAYERSRQLAFMHGPPPLPLAPVSRANSARQRRGPSDQYITSPTGSIGFPMATNAPFSNGMNIPVSHEPFGPSPSPFFNINNGTAVGDRGDMGMSSLEIERLTGGAPMSPSAGADLIPADLLSNADEEPISRGLGPPPVLSNDPRQGSNEGILPGLGAFSSSNMLPGLGVSNVTNQDLHNQGPQSPVSGGSRSPSVFASPQASASNLAFHSPEQHIDTDGRSIRSGRSIRPASGTGPPASRFAQILGLDKFNRQRGKTWTDDGLALGKLQSQSMPKDVGLDEPSSNKRRNSSHSGNFFGTFKAGFGTSKAAEETDEDIQKDDTPRRRPFMGLGGKDGWGVFGNENNRPVSPRPGSTHSSELPRPSEARASWSFWPSSEPHANRQSPLGAEWISGPSLPQPQQPRTWGSRYPSRRPSAQVGTSGGGTYDIQEDEDDDESTHSARPPQQAPIGTRPSAPIGAPVERPVTPSGAQLNPAAKDFKSLFAFGDSKKEKPDKPEKSSKPKKSLDTSSALGTPDPNQLTPISSTHSPFLGAQDDMSPPQSRKSRDSRSVMTAESSTNDASSIRASLDRTPSHQLNEVPTPTSSVAGSVGKGSLMQRLSRKSSSGKFALPVFQKKRQGREGPVEEGGEEMTASVGSLGEDRDREKERDKDKDKEKRTWSSGFGLGFGKGKGKVKEEGKEAGSVSEASLVSGEEDR</sequence>